<dbReference type="RefSeq" id="WP_246126383.1">
    <property type="nucleotide sequence ID" value="NZ_BIFH01000013.1"/>
</dbReference>
<sequence length="36" mass="4308">MRAYERPTLVMAGGFRAKTRRKPGPWWEWIGPNYLD</sequence>
<accession>A0A401YDR7</accession>
<comment type="caution">
    <text evidence="1">The sequence shown here is derived from an EMBL/GenBank/DDBJ whole genome shotgun (WGS) entry which is preliminary data.</text>
</comment>
<proteinExistence type="predicted"/>
<reference evidence="1 2" key="1">
    <citation type="submission" date="2018-12" db="EMBL/GenBank/DDBJ databases">
        <title>Draft genome sequence of Embleya hyalina NBRC 13850T.</title>
        <authorList>
            <person name="Komaki H."/>
            <person name="Hosoyama A."/>
            <person name="Kimura A."/>
            <person name="Ichikawa N."/>
            <person name="Tamura T."/>
        </authorList>
    </citation>
    <scope>NUCLEOTIDE SEQUENCE [LARGE SCALE GENOMIC DNA]</scope>
    <source>
        <strain evidence="1 2">NBRC 13850</strain>
    </source>
</reference>
<organism evidence="1 2">
    <name type="scientific">Embleya hyalina</name>
    <dbReference type="NCBI Taxonomy" id="516124"/>
    <lineage>
        <taxon>Bacteria</taxon>
        <taxon>Bacillati</taxon>
        <taxon>Actinomycetota</taxon>
        <taxon>Actinomycetes</taxon>
        <taxon>Kitasatosporales</taxon>
        <taxon>Streptomycetaceae</taxon>
        <taxon>Embleya</taxon>
    </lineage>
</organism>
<dbReference type="EMBL" id="BIFH01000013">
    <property type="protein sequence ID" value="GCD92712.1"/>
    <property type="molecule type" value="Genomic_DNA"/>
</dbReference>
<dbReference type="Pfam" id="PF19397">
    <property type="entry name" value="DUF5972"/>
    <property type="match status" value="1"/>
</dbReference>
<gene>
    <name evidence="1" type="ORF">EHYA_00352</name>
</gene>
<name>A0A401YDR7_9ACTN</name>
<dbReference type="InterPro" id="IPR046015">
    <property type="entry name" value="DUF5972"/>
</dbReference>
<evidence type="ECO:0000313" key="1">
    <source>
        <dbReference type="EMBL" id="GCD92712.1"/>
    </source>
</evidence>
<evidence type="ECO:0000313" key="2">
    <source>
        <dbReference type="Proteomes" id="UP000286931"/>
    </source>
</evidence>
<protein>
    <submittedName>
        <fullName evidence="1">Uncharacterized protein</fullName>
    </submittedName>
</protein>
<dbReference type="AlphaFoldDB" id="A0A401YDR7"/>
<keyword evidence="2" id="KW-1185">Reference proteome</keyword>
<dbReference type="Proteomes" id="UP000286931">
    <property type="component" value="Unassembled WGS sequence"/>
</dbReference>